<dbReference type="GO" id="GO:0003677">
    <property type="term" value="F:DNA binding"/>
    <property type="evidence" value="ECO:0007669"/>
    <property type="project" value="UniProtKB-UniRule"/>
</dbReference>
<feature type="domain" description="Homeobox" evidence="5">
    <location>
        <begin position="1"/>
        <end position="66"/>
    </location>
</feature>
<comment type="caution">
    <text evidence="6">The sequence shown here is derived from an EMBL/GenBank/DDBJ whole genome shotgun (WGS) entry which is preliminary data.</text>
</comment>
<evidence type="ECO:0000313" key="6">
    <source>
        <dbReference type="EMBL" id="CAA2991465.1"/>
    </source>
</evidence>
<dbReference type="Pfam" id="PF00046">
    <property type="entry name" value="Homeodomain"/>
    <property type="match status" value="1"/>
</dbReference>
<sequence length="116" mass="13633">MGRQERWITTSTEVDFLRCIFDGGNKNPNNAETLHIVSTLSPHNPIISAKNVGDWFKNRRSCERKRKQTCIENPQLKNLMHEVQPHSTLHYDRRLRTFGLTGLYSAYVFFLCLYLF</sequence>
<accession>A0A8S0SHX9</accession>
<keyword evidence="4" id="KW-0472">Membrane</keyword>
<reference evidence="6 7" key="1">
    <citation type="submission" date="2019-12" db="EMBL/GenBank/DDBJ databases">
        <authorList>
            <person name="Alioto T."/>
            <person name="Alioto T."/>
            <person name="Gomez Garrido J."/>
        </authorList>
    </citation>
    <scope>NUCLEOTIDE SEQUENCE [LARGE SCALE GENOMIC DNA]</scope>
</reference>
<gene>
    <name evidence="6" type="ORF">OLEA9_D002597</name>
</gene>
<feature type="transmembrane region" description="Helical" evidence="4">
    <location>
        <begin position="95"/>
        <end position="115"/>
    </location>
</feature>
<dbReference type="Gene3D" id="1.10.10.60">
    <property type="entry name" value="Homeodomain-like"/>
    <property type="match status" value="1"/>
</dbReference>
<comment type="subcellular location">
    <subcellularLocation>
        <location evidence="1 2 3">Nucleus</location>
    </subcellularLocation>
</comment>
<evidence type="ECO:0000256" key="1">
    <source>
        <dbReference type="ARBA" id="ARBA00004123"/>
    </source>
</evidence>
<dbReference type="GO" id="GO:0005634">
    <property type="term" value="C:nucleus"/>
    <property type="evidence" value="ECO:0007669"/>
    <property type="project" value="UniProtKB-SubCell"/>
</dbReference>
<protein>
    <submittedName>
        <fullName evidence="6">WUSCHEL-related homeobox 8-like</fullName>
    </submittedName>
</protein>
<dbReference type="Gramene" id="OE9D002597T1">
    <property type="protein sequence ID" value="OE9D002597C1"/>
    <property type="gene ID" value="OE9D002597"/>
</dbReference>
<keyword evidence="2 3" id="KW-0539">Nucleus</keyword>
<keyword evidence="2 3" id="KW-0238">DNA-binding</keyword>
<name>A0A8S0SHX9_OLEEU</name>
<keyword evidence="2 3" id="KW-0371">Homeobox</keyword>
<evidence type="ECO:0000256" key="2">
    <source>
        <dbReference type="PROSITE-ProRule" id="PRU00108"/>
    </source>
</evidence>
<evidence type="ECO:0000256" key="3">
    <source>
        <dbReference type="RuleBase" id="RU000682"/>
    </source>
</evidence>
<dbReference type="Proteomes" id="UP000594638">
    <property type="component" value="Unassembled WGS sequence"/>
</dbReference>
<feature type="DNA-binding region" description="Homeobox" evidence="2">
    <location>
        <begin position="3"/>
        <end position="67"/>
    </location>
</feature>
<evidence type="ECO:0000259" key="5">
    <source>
        <dbReference type="PROSITE" id="PS50071"/>
    </source>
</evidence>
<evidence type="ECO:0000256" key="4">
    <source>
        <dbReference type="SAM" id="Phobius"/>
    </source>
</evidence>
<dbReference type="InterPro" id="IPR009057">
    <property type="entry name" value="Homeodomain-like_sf"/>
</dbReference>
<dbReference type="EMBL" id="CACTIH010005425">
    <property type="protein sequence ID" value="CAA2991465.1"/>
    <property type="molecule type" value="Genomic_DNA"/>
</dbReference>
<keyword evidence="7" id="KW-1185">Reference proteome</keyword>
<feature type="non-terminal residue" evidence="6">
    <location>
        <position position="116"/>
    </location>
</feature>
<keyword evidence="4" id="KW-1133">Transmembrane helix</keyword>
<proteinExistence type="predicted"/>
<dbReference type="SUPFAM" id="SSF46689">
    <property type="entry name" value="Homeodomain-like"/>
    <property type="match status" value="1"/>
</dbReference>
<dbReference type="AlphaFoldDB" id="A0A8S0SHX9"/>
<evidence type="ECO:0000313" key="7">
    <source>
        <dbReference type="Proteomes" id="UP000594638"/>
    </source>
</evidence>
<dbReference type="PROSITE" id="PS50071">
    <property type="entry name" value="HOMEOBOX_2"/>
    <property type="match status" value="1"/>
</dbReference>
<keyword evidence="4" id="KW-0812">Transmembrane</keyword>
<dbReference type="InterPro" id="IPR001356">
    <property type="entry name" value="HD"/>
</dbReference>
<organism evidence="6 7">
    <name type="scientific">Olea europaea subsp. europaea</name>
    <dbReference type="NCBI Taxonomy" id="158383"/>
    <lineage>
        <taxon>Eukaryota</taxon>
        <taxon>Viridiplantae</taxon>
        <taxon>Streptophyta</taxon>
        <taxon>Embryophyta</taxon>
        <taxon>Tracheophyta</taxon>
        <taxon>Spermatophyta</taxon>
        <taxon>Magnoliopsida</taxon>
        <taxon>eudicotyledons</taxon>
        <taxon>Gunneridae</taxon>
        <taxon>Pentapetalae</taxon>
        <taxon>asterids</taxon>
        <taxon>lamiids</taxon>
        <taxon>Lamiales</taxon>
        <taxon>Oleaceae</taxon>
        <taxon>Oleeae</taxon>
        <taxon>Olea</taxon>
    </lineage>
</organism>